<dbReference type="GO" id="GO:0009252">
    <property type="term" value="P:peptidoglycan biosynthetic process"/>
    <property type="evidence" value="ECO:0007669"/>
    <property type="project" value="UniProtKB-UniPathway"/>
</dbReference>
<dbReference type="Gene3D" id="3.40.710.10">
    <property type="entry name" value="DD-peptidase/beta-lactamase superfamily"/>
    <property type="match status" value="1"/>
</dbReference>
<dbReference type="InterPro" id="IPR001967">
    <property type="entry name" value="Peptidase_S11_N"/>
</dbReference>
<feature type="chain" id="PRO_5012280858" description="serine-type D-Ala-D-Ala carboxypeptidase" evidence="16">
    <location>
        <begin position="24"/>
        <end position="426"/>
    </location>
</feature>
<feature type="active site" evidence="13">
    <location>
        <position position="154"/>
    </location>
</feature>
<evidence type="ECO:0000256" key="6">
    <source>
        <dbReference type="ARBA" id="ARBA00022670"/>
    </source>
</evidence>
<proteinExistence type="inferred from homology"/>
<dbReference type="GO" id="GO:0008360">
    <property type="term" value="P:regulation of cell shape"/>
    <property type="evidence" value="ECO:0007669"/>
    <property type="project" value="UniProtKB-KW"/>
</dbReference>
<dbReference type="EC" id="3.4.16.4" evidence="4"/>
<dbReference type="InterPro" id="IPR012338">
    <property type="entry name" value="Beta-lactam/transpept-like"/>
</dbReference>
<name>A0A1W6Z1E8_9BORD</name>
<evidence type="ECO:0000256" key="12">
    <source>
        <dbReference type="ARBA" id="ARBA00034000"/>
    </source>
</evidence>
<keyword evidence="19" id="KW-1185">Reference proteome</keyword>
<comment type="catalytic activity">
    <reaction evidence="12">
        <text>Preferential cleavage: (Ac)2-L-Lys-D-Ala-|-D-Ala. Also transpeptidation of peptidyl-alanyl moieties that are N-acyl substituents of D-alanine.</text>
        <dbReference type="EC" id="3.4.16.4"/>
    </reaction>
</comment>
<sequence length="426" mass="45350">MHRKTVAALFSLAGAFAASLVLAAAPPTAMPLGTESAAHPISAAPAGAPSAAGLPPSPEAPALDARAWLLLDATSGQVIASRNPDERVEPASLTKIMTAYLIFQALRDRTLSLEQQVTVSVNAWKVAPGSSKMFIEPGQHVSIDDLLSGLLIQSGNDAAVALAEAAAGSENAFVLRMNEMAASMGLKSTHFASPHGLPDPQTYSTARDLATLTARLIRDFPDMYVRYDRVKQFRFNNITQPNRNRLLWIDPSVDGGKTGHTEAAGYCMIASALRTGAAGPRRLIAVVMGTPSDKVRTAATGTLLNWGFQNFETVKLYAKGQSVGTSTVWKGRQSQVLVGFDRDVYATVPRAWAPRLQKAVARQGPLVAPLALNTQVGTADLQVEGHTIASYPVVTLQPVEAGGVFARGWDSMRLWVYGLMNEKPPA</sequence>
<comment type="function">
    <text evidence="1">Removes C-terminal D-alanyl residues from sugar-peptide cell wall precursors.</text>
</comment>
<dbReference type="InterPro" id="IPR037167">
    <property type="entry name" value="Peptidase_S11_C_sf"/>
</dbReference>
<dbReference type="GO" id="GO:0006508">
    <property type="term" value="P:proteolysis"/>
    <property type="evidence" value="ECO:0007669"/>
    <property type="project" value="UniProtKB-KW"/>
</dbReference>
<evidence type="ECO:0000256" key="4">
    <source>
        <dbReference type="ARBA" id="ARBA00012448"/>
    </source>
</evidence>
<organism evidence="18 19">
    <name type="scientific">Bordetella genomosp. 9</name>
    <dbReference type="NCBI Taxonomy" id="1416803"/>
    <lineage>
        <taxon>Bacteria</taxon>
        <taxon>Pseudomonadati</taxon>
        <taxon>Pseudomonadota</taxon>
        <taxon>Betaproteobacteria</taxon>
        <taxon>Burkholderiales</taxon>
        <taxon>Alcaligenaceae</taxon>
        <taxon>Bordetella</taxon>
    </lineage>
</organism>
<dbReference type="SUPFAM" id="SSF56601">
    <property type="entry name" value="beta-lactamase/transpeptidase-like"/>
    <property type="match status" value="1"/>
</dbReference>
<keyword evidence="8" id="KW-0378">Hydrolase</keyword>
<dbReference type="Gene3D" id="2.60.410.10">
    <property type="entry name" value="D-Ala-D-Ala carboxypeptidase, C-terminal domain"/>
    <property type="match status" value="1"/>
</dbReference>
<keyword evidence="5" id="KW-0121">Carboxypeptidase</keyword>
<feature type="domain" description="Peptidase S11 D-Ala-D-Ala carboxypeptidase A C-terminal" evidence="17">
    <location>
        <begin position="311"/>
        <end position="401"/>
    </location>
</feature>
<dbReference type="PANTHER" id="PTHR21581">
    <property type="entry name" value="D-ALANYL-D-ALANINE CARBOXYPEPTIDASE"/>
    <property type="match status" value="1"/>
</dbReference>
<protein>
    <recommendedName>
        <fullName evidence="4">serine-type D-Ala-D-Ala carboxypeptidase</fullName>
        <ecNumber evidence="4">3.4.16.4</ecNumber>
    </recommendedName>
</protein>
<evidence type="ECO:0000256" key="2">
    <source>
        <dbReference type="ARBA" id="ARBA00004752"/>
    </source>
</evidence>
<feature type="binding site" evidence="14">
    <location>
        <position position="257"/>
    </location>
    <ligand>
        <name>substrate</name>
    </ligand>
</feature>
<evidence type="ECO:0000256" key="5">
    <source>
        <dbReference type="ARBA" id="ARBA00022645"/>
    </source>
</evidence>
<accession>A0A1W6Z1E8</accession>
<dbReference type="Pfam" id="PF07943">
    <property type="entry name" value="PBP5_C"/>
    <property type="match status" value="1"/>
</dbReference>
<dbReference type="GO" id="GO:0009002">
    <property type="term" value="F:serine-type D-Ala-D-Ala carboxypeptidase activity"/>
    <property type="evidence" value="ECO:0007669"/>
    <property type="project" value="UniProtKB-EC"/>
</dbReference>
<dbReference type="SMART" id="SM00936">
    <property type="entry name" value="PBP5_C"/>
    <property type="match status" value="1"/>
</dbReference>
<evidence type="ECO:0000256" key="15">
    <source>
        <dbReference type="RuleBase" id="RU004016"/>
    </source>
</evidence>
<feature type="active site" description="Proton acceptor" evidence="13">
    <location>
        <position position="95"/>
    </location>
</feature>
<evidence type="ECO:0000259" key="17">
    <source>
        <dbReference type="SMART" id="SM00936"/>
    </source>
</evidence>
<evidence type="ECO:0000256" key="10">
    <source>
        <dbReference type="ARBA" id="ARBA00022984"/>
    </source>
</evidence>
<dbReference type="SUPFAM" id="SSF69189">
    <property type="entry name" value="Penicillin-binding protein associated domain"/>
    <property type="match status" value="1"/>
</dbReference>
<comment type="similarity">
    <text evidence="3 15">Belongs to the peptidase S11 family.</text>
</comment>
<dbReference type="PANTHER" id="PTHR21581:SF6">
    <property type="entry name" value="TRAFFICKING PROTEIN PARTICLE COMPLEX SUBUNIT 12"/>
    <property type="match status" value="1"/>
</dbReference>
<evidence type="ECO:0000256" key="7">
    <source>
        <dbReference type="ARBA" id="ARBA00022729"/>
    </source>
</evidence>
<keyword evidence="6" id="KW-0645">Protease</keyword>
<reference evidence="18 19" key="1">
    <citation type="submission" date="2017-05" db="EMBL/GenBank/DDBJ databases">
        <title>Complete and WGS of Bordetella genogroups.</title>
        <authorList>
            <person name="Spilker T."/>
            <person name="LiPuma J."/>
        </authorList>
    </citation>
    <scope>NUCLEOTIDE SEQUENCE [LARGE SCALE GENOMIC DNA]</scope>
    <source>
        <strain evidence="18 19">AU17164</strain>
    </source>
</reference>
<keyword evidence="11" id="KW-0961">Cell wall biogenesis/degradation</keyword>
<evidence type="ECO:0000256" key="1">
    <source>
        <dbReference type="ARBA" id="ARBA00003217"/>
    </source>
</evidence>
<evidence type="ECO:0000256" key="16">
    <source>
        <dbReference type="SAM" id="SignalP"/>
    </source>
</evidence>
<evidence type="ECO:0000256" key="8">
    <source>
        <dbReference type="ARBA" id="ARBA00022801"/>
    </source>
</evidence>
<dbReference type="InterPro" id="IPR018044">
    <property type="entry name" value="Peptidase_S11"/>
</dbReference>
<evidence type="ECO:0000256" key="14">
    <source>
        <dbReference type="PIRSR" id="PIRSR618044-2"/>
    </source>
</evidence>
<evidence type="ECO:0000313" key="19">
    <source>
        <dbReference type="Proteomes" id="UP000194139"/>
    </source>
</evidence>
<feature type="active site" description="Acyl-ester intermediate" evidence="13">
    <location>
        <position position="92"/>
    </location>
</feature>
<evidence type="ECO:0000256" key="13">
    <source>
        <dbReference type="PIRSR" id="PIRSR618044-1"/>
    </source>
</evidence>
<dbReference type="InterPro" id="IPR012907">
    <property type="entry name" value="Peptidase_S11_C"/>
</dbReference>
<evidence type="ECO:0000256" key="3">
    <source>
        <dbReference type="ARBA" id="ARBA00007164"/>
    </source>
</evidence>
<dbReference type="PRINTS" id="PR00725">
    <property type="entry name" value="DADACBPTASE1"/>
</dbReference>
<comment type="pathway">
    <text evidence="2">Cell wall biogenesis; peptidoglycan biosynthesis.</text>
</comment>
<dbReference type="Proteomes" id="UP000194139">
    <property type="component" value="Chromosome"/>
</dbReference>
<dbReference type="Pfam" id="PF00768">
    <property type="entry name" value="Peptidase_S11"/>
    <property type="match status" value="1"/>
</dbReference>
<evidence type="ECO:0000256" key="11">
    <source>
        <dbReference type="ARBA" id="ARBA00023316"/>
    </source>
</evidence>
<keyword evidence="10" id="KW-0573">Peptidoglycan synthesis</keyword>
<evidence type="ECO:0000313" key="18">
    <source>
        <dbReference type="EMBL" id="ARP87175.1"/>
    </source>
</evidence>
<dbReference type="InterPro" id="IPR015956">
    <property type="entry name" value="Peniciliin-bd_prot_C_sf"/>
</dbReference>
<dbReference type="AlphaFoldDB" id="A0A1W6Z1E8"/>
<evidence type="ECO:0000256" key="9">
    <source>
        <dbReference type="ARBA" id="ARBA00022960"/>
    </source>
</evidence>
<gene>
    <name evidence="18" type="ORF">CAL13_13865</name>
</gene>
<feature type="signal peptide" evidence="16">
    <location>
        <begin position="1"/>
        <end position="23"/>
    </location>
</feature>
<dbReference type="EMBL" id="CP021109">
    <property type="protein sequence ID" value="ARP87175.1"/>
    <property type="molecule type" value="Genomic_DNA"/>
</dbReference>
<keyword evidence="7 16" id="KW-0732">Signal</keyword>
<dbReference type="UniPathway" id="UPA00219"/>
<dbReference type="GO" id="GO:0071555">
    <property type="term" value="P:cell wall organization"/>
    <property type="evidence" value="ECO:0007669"/>
    <property type="project" value="UniProtKB-KW"/>
</dbReference>
<keyword evidence="9" id="KW-0133">Cell shape</keyword>